<evidence type="ECO:0000256" key="5">
    <source>
        <dbReference type="SAM" id="MobiDB-lite"/>
    </source>
</evidence>
<feature type="transmembrane region" description="Helical" evidence="6">
    <location>
        <begin position="189"/>
        <end position="207"/>
    </location>
</feature>
<accession>A0A6A6QU22</accession>
<dbReference type="OrthoDB" id="3357846at2759"/>
<dbReference type="AlphaFoldDB" id="A0A6A6QU22"/>
<evidence type="ECO:0000256" key="6">
    <source>
        <dbReference type="SAM" id="Phobius"/>
    </source>
</evidence>
<feature type="transmembrane region" description="Helical" evidence="6">
    <location>
        <begin position="149"/>
        <end position="169"/>
    </location>
</feature>
<feature type="transmembrane region" description="Helical" evidence="6">
    <location>
        <begin position="312"/>
        <end position="337"/>
    </location>
</feature>
<dbReference type="GO" id="GO:0015244">
    <property type="term" value="F:fluconazole transmembrane transporter activity"/>
    <property type="evidence" value="ECO:0007669"/>
    <property type="project" value="TreeGrafter"/>
</dbReference>
<keyword evidence="2 6" id="KW-0812">Transmembrane</keyword>
<feature type="transmembrane region" description="Helical" evidence="6">
    <location>
        <begin position="464"/>
        <end position="485"/>
    </location>
</feature>
<evidence type="ECO:0000313" key="9">
    <source>
        <dbReference type="Proteomes" id="UP000799750"/>
    </source>
</evidence>
<dbReference type="PANTHER" id="PTHR23502">
    <property type="entry name" value="MAJOR FACILITATOR SUPERFAMILY"/>
    <property type="match status" value="1"/>
</dbReference>
<dbReference type="Gene3D" id="1.20.1250.20">
    <property type="entry name" value="MFS general substrate transporter like domains"/>
    <property type="match status" value="1"/>
</dbReference>
<feature type="transmembrane region" description="Helical" evidence="6">
    <location>
        <begin position="558"/>
        <end position="578"/>
    </location>
</feature>
<dbReference type="InterPro" id="IPR011701">
    <property type="entry name" value="MFS"/>
</dbReference>
<dbReference type="PANTHER" id="PTHR23502:SF23">
    <property type="entry name" value="FLUCONAZOLE RESISTANCE PROTEIN 1"/>
    <property type="match status" value="1"/>
</dbReference>
<feature type="transmembrane region" description="Helical" evidence="6">
    <location>
        <begin position="248"/>
        <end position="266"/>
    </location>
</feature>
<comment type="subcellular location">
    <subcellularLocation>
        <location evidence="1">Membrane</location>
        <topology evidence="1">Multi-pass membrane protein</topology>
    </subcellularLocation>
</comment>
<feature type="transmembrane region" description="Helical" evidence="6">
    <location>
        <begin position="424"/>
        <end position="443"/>
    </location>
</feature>
<evidence type="ECO:0000256" key="2">
    <source>
        <dbReference type="ARBA" id="ARBA00022692"/>
    </source>
</evidence>
<evidence type="ECO:0000256" key="1">
    <source>
        <dbReference type="ARBA" id="ARBA00004141"/>
    </source>
</evidence>
<feature type="transmembrane region" description="Helical" evidence="6">
    <location>
        <begin position="385"/>
        <end position="404"/>
    </location>
</feature>
<dbReference type="InterPro" id="IPR036259">
    <property type="entry name" value="MFS_trans_sf"/>
</dbReference>
<feature type="transmembrane region" description="Helical" evidence="6">
    <location>
        <begin position="523"/>
        <end position="546"/>
    </location>
</feature>
<feature type="transmembrane region" description="Helical" evidence="6">
    <location>
        <begin position="491"/>
        <end position="516"/>
    </location>
</feature>
<protein>
    <submittedName>
        <fullName evidence="8">MFS general substrate transporter</fullName>
    </submittedName>
</protein>
<dbReference type="PROSITE" id="PS50850">
    <property type="entry name" value="MFS"/>
    <property type="match status" value="1"/>
</dbReference>
<dbReference type="GO" id="GO:0005886">
    <property type="term" value="C:plasma membrane"/>
    <property type="evidence" value="ECO:0007669"/>
    <property type="project" value="TreeGrafter"/>
</dbReference>
<feature type="transmembrane region" description="Helical" evidence="6">
    <location>
        <begin position="219"/>
        <end position="236"/>
    </location>
</feature>
<dbReference type="CDD" id="cd17323">
    <property type="entry name" value="MFS_Tpo1_MDR_like"/>
    <property type="match status" value="1"/>
</dbReference>
<name>A0A6A6QU22_9PEZI</name>
<gene>
    <name evidence="8" type="ORF">BU16DRAFT_527417</name>
</gene>
<keyword evidence="9" id="KW-1185">Reference proteome</keyword>
<reference evidence="8" key="1">
    <citation type="journal article" date="2020" name="Stud. Mycol.">
        <title>101 Dothideomycetes genomes: a test case for predicting lifestyles and emergence of pathogens.</title>
        <authorList>
            <person name="Haridas S."/>
            <person name="Albert R."/>
            <person name="Binder M."/>
            <person name="Bloem J."/>
            <person name="Labutti K."/>
            <person name="Salamov A."/>
            <person name="Andreopoulos B."/>
            <person name="Baker S."/>
            <person name="Barry K."/>
            <person name="Bills G."/>
            <person name="Bluhm B."/>
            <person name="Cannon C."/>
            <person name="Castanera R."/>
            <person name="Culley D."/>
            <person name="Daum C."/>
            <person name="Ezra D."/>
            <person name="Gonzalez J."/>
            <person name="Henrissat B."/>
            <person name="Kuo A."/>
            <person name="Liang C."/>
            <person name="Lipzen A."/>
            <person name="Lutzoni F."/>
            <person name="Magnuson J."/>
            <person name="Mondo S."/>
            <person name="Nolan M."/>
            <person name="Ohm R."/>
            <person name="Pangilinan J."/>
            <person name="Park H.-J."/>
            <person name="Ramirez L."/>
            <person name="Alfaro M."/>
            <person name="Sun H."/>
            <person name="Tritt A."/>
            <person name="Yoshinaga Y."/>
            <person name="Zwiers L.-H."/>
            <person name="Turgeon B."/>
            <person name="Goodwin S."/>
            <person name="Spatafora J."/>
            <person name="Crous P."/>
            <person name="Grigoriev I."/>
        </authorList>
    </citation>
    <scope>NUCLEOTIDE SEQUENCE</scope>
    <source>
        <strain evidence="8">CBS 269.34</strain>
    </source>
</reference>
<dbReference type="Proteomes" id="UP000799750">
    <property type="component" value="Unassembled WGS sequence"/>
</dbReference>
<evidence type="ECO:0000256" key="4">
    <source>
        <dbReference type="ARBA" id="ARBA00023136"/>
    </source>
</evidence>
<dbReference type="InterPro" id="IPR020846">
    <property type="entry name" value="MFS_dom"/>
</dbReference>
<dbReference type="GO" id="GO:1990961">
    <property type="term" value="P:xenobiotic detoxification by transmembrane export across the plasma membrane"/>
    <property type="evidence" value="ECO:0007669"/>
    <property type="project" value="TreeGrafter"/>
</dbReference>
<keyword evidence="3 6" id="KW-1133">Transmembrane helix</keyword>
<evidence type="ECO:0000259" key="7">
    <source>
        <dbReference type="PROSITE" id="PS50850"/>
    </source>
</evidence>
<dbReference type="SUPFAM" id="SSF103473">
    <property type="entry name" value="MFS general substrate transporter"/>
    <property type="match status" value="1"/>
</dbReference>
<keyword evidence="4 6" id="KW-0472">Membrane</keyword>
<dbReference type="EMBL" id="MU004189">
    <property type="protein sequence ID" value="KAF2495632.1"/>
    <property type="molecule type" value="Genomic_DNA"/>
</dbReference>
<evidence type="ECO:0000256" key="3">
    <source>
        <dbReference type="ARBA" id="ARBA00022989"/>
    </source>
</evidence>
<feature type="transmembrane region" description="Helical" evidence="6">
    <location>
        <begin position="278"/>
        <end position="300"/>
    </location>
</feature>
<sequence>MEDLVREAPLGQAIRFLSRNRLFQYPEERAGFELPLQYATQLNAEKNGRPGSSLATGRPVELSPAHSVFPEDFRPESDLEGLGMTRTKSRHYSEPYSNERVQIEQQLALERTKTTPIVPQKTSDGIILVDWYTTDDPANPQNWSRSKRAFVTFLICAYTWVVYTGSSIYAPSESGVMERFGVSYTEAALPLSLYVLAYGVGPLLFAPLSEIPIIGRNPVYILTFVVFFALSFPTAVVDSFSGLLALRFFQGFFGSPALANGGATFSDMYSLLYVPYQLSWWVFSAWGGPALGPLMAGFAVSAKNWRWSLWEIVWMAAPMTLLLLLFMPETSTPTILLQRAKRLRKLTGDSRLQAQSEIDQRNLSPSGVLVNALIKPIEITMKDPAIFFVNIYTALFYGIYYTFFEVFPLVFPPMYGFNLGEIGIAFLACQIGATIGLIIYFSYLHWYMIPDNINNGLRAQEHRLVPAIFGSFLLPTGLFIFGWTARPSIHWIVPLIGVVIFVVGTFLILQSIFVYVPLSYPKYAASLFAGNDLVRSALACGSILYARPLFINVGVAEGVSVLAGLSVLGIFGMVAIYLTGAKLRARSKFAQG</sequence>
<evidence type="ECO:0000313" key="8">
    <source>
        <dbReference type="EMBL" id="KAF2495632.1"/>
    </source>
</evidence>
<dbReference type="Pfam" id="PF07690">
    <property type="entry name" value="MFS_1"/>
    <property type="match status" value="1"/>
</dbReference>
<proteinExistence type="predicted"/>
<feature type="domain" description="Major facilitator superfamily (MFS) profile" evidence="7">
    <location>
        <begin position="151"/>
        <end position="584"/>
    </location>
</feature>
<dbReference type="FunFam" id="1.20.1250.20:FF:000011">
    <property type="entry name" value="MFS multidrug transporter, putative"/>
    <property type="match status" value="1"/>
</dbReference>
<organism evidence="8 9">
    <name type="scientific">Lophium mytilinum</name>
    <dbReference type="NCBI Taxonomy" id="390894"/>
    <lineage>
        <taxon>Eukaryota</taxon>
        <taxon>Fungi</taxon>
        <taxon>Dikarya</taxon>
        <taxon>Ascomycota</taxon>
        <taxon>Pezizomycotina</taxon>
        <taxon>Dothideomycetes</taxon>
        <taxon>Pleosporomycetidae</taxon>
        <taxon>Mytilinidiales</taxon>
        <taxon>Mytilinidiaceae</taxon>
        <taxon>Lophium</taxon>
    </lineage>
</organism>
<feature type="region of interest" description="Disordered" evidence="5">
    <location>
        <begin position="65"/>
        <end position="96"/>
    </location>
</feature>